<organism evidence="1 2">
    <name type="scientific">Brachionus plicatilis</name>
    <name type="common">Marine rotifer</name>
    <name type="synonym">Brachionus muelleri</name>
    <dbReference type="NCBI Taxonomy" id="10195"/>
    <lineage>
        <taxon>Eukaryota</taxon>
        <taxon>Metazoa</taxon>
        <taxon>Spiralia</taxon>
        <taxon>Gnathifera</taxon>
        <taxon>Rotifera</taxon>
        <taxon>Eurotatoria</taxon>
        <taxon>Monogononta</taxon>
        <taxon>Pseudotrocha</taxon>
        <taxon>Ploima</taxon>
        <taxon>Brachionidae</taxon>
        <taxon>Brachionus</taxon>
    </lineage>
</organism>
<reference evidence="1 2" key="1">
    <citation type="journal article" date="2018" name="Sci. Rep.">
        <title>Genomic signatures of local adaptation to the degree of environmental predictability in rotifers.</title>
        <authorList>
            <person name="Franch-Gras L."/>
            <person name="Hahn C."/>
            <person name="Garcia-Roger E.M."/>
            <person name="Carmona M.J."/>
            <person name="Serra M."/>
            <person name="Gomez A."/>
        </authorList>
    </citation>
    <scope>NUCLEOTIDE SEQUENCE [LARGE SCALE GENOMIC DNA]</scope>
    <source>
        <strain evidence="1">HYR1</strain>
    </source>
</reference>
<comment type="caution">
    <text evidence="1">The sequence shown here is derived from an EMBL/GenBank/DDBJ whole genome shotgun (WGS) entry which is preliminary data.</text>
</comment>
<dbReference type="Proteomes" id="UP000276133">
    <property type="component" value="Unassembled WGS sequence"/>
</dbReference>
<keyword evidence="2" id="KW-1185">Reference proteome</keyword>
<name>A0A3M7PFC5_BRAPC</name>
<dbReference type="EMBL" id="REGN01011159">
    <property type="protein sequence ID" value="RMZ97815.1"/>
    <property type="molecule type" value="Genomic_DNA"/>
</dbReference>
<evidence type="ECO:0000313" key="1">
    <source>
        <dbReference type="EMBL" id="RMZ97815.1"/>
    </source>
</evidence>
<gene>
    <name evidence="1" type="ORF">BpHYR1_029758</name>
</gene>
<proteinExistence type="predicted"/>
<dbReference type="AlphaFoldDB" id="A0A3M7PFC5"/>
<protein>
    <submittedName>
        <fullName evidence="1">Uncharacterized protein</fullName>
    </submittedName>
</protein>
<evidence type="ECO:0000313" key="2">
    <source>
        <dbReference type="Proteomes" id="UP000276133"/>
    </source>
</evidence>
<accession>A0A3M7PFC5</accession>
<sequence>MIAVQLYLHFVTEEFLFNFTLYVIESKQNIVSSRTGEYMIASISYSRPVYTTLTPSEAVVSNPIDTLPPHT</sequence>